<evidence type="ECO:0000313" key="2">
    <source>
        <dbReference type="EMBL" id="GAA4090916.1"/>
    </source>
</evidence>
<protein>
    <submittedName>
        <fullName evidence="2">Uncharacterized protein</fullName>
    </submittedName>
</protein>
<evidence type="ECO:0000313" key="3">
    <source>
        <dbReference type="Proteomes" id="UP001500392"/>
    </source>
</evidence>
<keyword evidence="1" id="KW-0732">Signal</keyword>
<keyword evidence="3" id="KW-1185">Reference proteome</keyword>
<sequence>MRAFLPLGLVFAFIVSPLVHAECAYPDSDRGEAPAWLCGVDEYEGAGFLAVGDKSRMPSISLQNRLAGKAAMTAVVVEILAFARAELQAELPETLILAEQGGVKWSQVAHFKGIRVLDKVVSPQRHLYVLAGVTPELKASMVQTARHQIMLANKARIIAVLGQDGWRKLNAPAAVL</sequence>
<dbReference type="EMBL" id="BAABDM010000002">
    <property type="protein sequence ID" value="GAA4090916.1"/>
    <property type="molecule type" value="Genomic_DNA"/>
</dbReference>
<evidence type="ECO:0000256" key="1">
    <source>
        <dbReference type="SAM" id="SignalP"/>
    </source>
</evidence>
<feature type="chain" id="PRO_5046970378" evidence="1">
    <location>
        <begin position="22"/>
        <end position="176"/>
    </location>
</feature>
<name>A0ABP7WKE6_9GAMM</name>
<dbReference type="RefSeq" id="WP_344933664.1">
    <property type="nucleotide sequence ID" value="NZ_BAABDM010000002.1"/>
</dbReference>
<proteinExistence type="predicted"/>
<comment type="caution">
    <text evidence="2">The sequence shown here is derived from an EMBL/GenBank/DDBJ whole genome shotgun (WGS) entry which is preliminary data.</text>
</comment>
<accession>A0ABP7WKE6</accession>
<gene>
    <name evidence="2" type="ORF">GCM10022414_12640</name>
</gene>
<dbReference type="Proteomes" id="UP001500392">
    <property type="component" value="Unassembled WGS sequence"/>
</dbReference>
<feature type="signal peptide" evidence="1">
    <location>
        <begin position="1"/>
        <end position="21"/>
    </location>
</feature>
<reference evidence="3" key="1">
    <citation type="journal article" date="2019" name="Int. J. Syst. Evol. Microbiol.">
        <title>The Global Catalogue of Microorganisms (GCM) 10K type strain sequencing project: providing services to taxonomists for standard genome sequencing and annotation.</title>
        <authorList>
            <consortium name="The Broad Institute Genomics Platform"/>
            <consortium name="The Broad Institute Genome Sequencing Center for Infectious Disease"/>
            <person name="Wu L."/>
            <person name="Ma J."/>
        </authorList>
    </citation>
    <scope>NUCLEOTIDE SEQUENCE [LARGE SCALE GENOMIC DNA]</scope>
    <source>
        <strain evidence="3">JCM 17304</strain>
    </source>
</reference>
<organism evidence="2 3">
    <name type="scientific">Zhongshania borealis</name>
    <dbReference type="NCBI Taxonomy" id="889488"/>
    <lineage>
        <taxon>Bacteria</taxon>
        <taxon>Pseudomonadati</taxon>
        <taxon>Pseudomonadota</taxon>
        <taxon>Gammaproteobacteria</taxon>
        <taxon>Cellvibrionales</taxon>
        <taxon>Spongiibacteraceae</taxon>
        <taxon>Zhongshania</taxon>
    </lineage>
</organism>